<name>A0AAV9U6B2_9PEZI</name>
<dbReference type="EMBL" id="JAVHNQ010000011">
    <property type="protein sequence ID" value="KAK6336200.1"/>
    <property type="molecule type" value="Genomic_DNA"/>
</dbReference>
<dbReference type="AlphaFoldDB" id="A0AAV9U6B2"/>
<gene>
    <name evidence="1" type="ORF">TWF696_001763</name>
</gene>
<protein>
    <submittedName>
        <fullName evidence="1">Uncharacterized protein</fullName>
    </submittedName>
</protein>
<evidence type="ECO:0000313" key="1">
    <source>
        <dbReference type="EMBL" id="KAK6336200.1"/>
    </source>
</evidence>
<keyword evidence="2" id="KW-1185">Reference proteome</keyword>
<reference evidence="1 2" key="1">
    <citation type="submission" date="2019-10" db="EMBL/GenBank/DDBJ databases">
        <authorList>
            <person name="Palmer J.M."/>
        </authorList>
    </citation>
    <scope>NUCLEOTIDE SEQUENCE [LARGE SCALE GENOMIC DNA]</scope>
    <source>
        <strain evidence="1 2">TWF696</strain>
    </source>
</reference>
<comment type="caution">
    <text evidence="1">The sequence shown here is derived from an EMBL/GenBank/DDBJ whole genome shotgun (WGS) entry which is preliminary data.</text>
</comment>
<accession>A0AAV9U6B2</accession>
<evidence type="ECO:0000313" key="2">
    <source>
        <dbReference type="Proteomes" id="UP001375240"/>
    </source>
</evidence>
<organism evidence="1 2">
    <name type="scientific">Orbilia brochopaga</name>
    <dbReference type="NCBI Taxonomy" id="3140254"/>
    <lineage>
        <taxon>Eukaryota</taxon>
        <taxon>Fungi</taxon>
        <taxon>Dikarya</taxon>
        <taxon>Ascomycota</taxon>
        <taxon>Pezizomycotina</taxon>
        <taxon>Orbiliomycetes</taxon>
        <taxon>Orbiliales</taxon>
        <taxon>Orbiliaceae</taxon>
        <taxon>Orbilia</taxon>
    </lineage>
</organism>
<dbReference type="Proteomes" id="UP001375240">
    <property type="component" value="Unassembled WGS sequence"/>
</dbReference>
<sequence length="234" mass="27300">MAFQSLKHFRPVISRLGLLTYRPQVELSSHLRGFAHKSNPNLPLACSKTPPAAQVGSIIISELEKADIGVTDHGRQAILRSFASITLKELNKPNNEMSLALESLFYAVKDIPPELRPQLVHFRPTLPWRLDEAYDEFQDYKVHKIWEALHHKSELFRRLIEEEEDLVRQYWHRFMDPHQVRDCDLWQLLREMLMCAVFKRADIDNLPEPFKLESLPPGTPGELYFSDPITRRAH</sequence>
<proteinExistence type="predicted"/>